<proteinExistence type="predicted"/>
<gene>
    <name evidence="2" type="ORF">ACFQ2J_09915</name>
</gene>
<keyword evidence="1" id="KW-1133">Transmembrane helix</keyword>
<protein>
    <submittedName>
        <fullName evidence="2">Uncharacterized protein</fullName>
    </submittedName>
</protein>
<keyword evidence="1" id="KW-0812">Transmembrane</keyword>
<organism evidence="2 3">
    <name type="scientific">Thalassobacillus hwangdonensis</name>
    <dbReference type="NCBI Taxonomy" id="546108"/>
    <lineage>
        <taxon>Bacteria</taxon>
        <taxon>Bacillati</taxon>
        <taxon>Bacillota</taxon>
        <taxon>Bacilli</taxon>
        <taxon>Bacillales</taxon>
        <taxon>Bacillaceae</taxon>
        <taxon>Thalassobacillus</taxon>
    </lineage>
</organism>
<comment type="caution">
    <text evidence="2">The sequence shown here is derived from an EMBL/GenBank/DDBJ whole genome shotgun (WGS) entry which is preliminary data.</text>
</comment>
<keyword evidence="1" id="KW-0472">Membrane</keyword>
<dbReference type="RefSeq" id="WP_386059451.1">
    <property type="nucleotide sequence ID" value="NZ_JBHTKL010000005.1"/>
</dbReference>
<evidence type="ECO:0000313" key="3">
    <source>
        <dbReference type="Proteomes" id="UP001596990"/>
    </source>
</evidence>
<feature type="transmembrane region" description="Helical" evidence="1">
    <location>
        <begin position="67"/>
        <end position="92"/>
    </location>
</feature>
<sequence length="118" mass="13243">MRKVYAGILTVVLTALFLGFYFPVFEQEGPISNVLIVSPYLSVGVIYGGFVSVGIEKVTGRYGDARIAYAFILHMVAVLPIVVFPLVFFYAIQTAMTFFFIDEGLRWISMRKEKVSTI</sequence>
<accession>A0ABW3L0L4</accession>
<name>A0ABW3L0L4_9BACI</name>
<evidence type="ECO:0000313" key="2">
    <source>
        <dbReference type="EMBL" id="MFD1019485.1"/>
    </source>
</evidence>
<keyword evidence="3" id="KW-1185">Reference proteome</keyword>
<dbReference type="EMBL" id="JBHTKL010000005">
    <property type="protein sequence ID" value="MFD1019485.1"/>
    <property type="molecule type" value="Genomic_DNA"/>
</dbReference>
<dbReference type="Proteomes" id="UP001596990">
    <property type="component" value="Unassembled WGS sequence"/>
</dbReference>
<feature type="transmembrane region" description="Helical" evidence="1">
    <location>
        <begin position="31"/>
        <end position="55"/>
    </location>
</feature>
<evidence type="ECO:0000256" key="1">
    <source>
        <dbReference type="SAM" id="Phobius"/>
    </source>
</evidence>
<feature type="transmembrane region" description="Helical" evidence="1">
    <location>
        <begin position="7"/>
        <end position="25"/>
    </location>
</feature>
<reference evidence="3" key="1">
    <citation type="journal article" date="2019" name="Int. J. Syst. Evol. Microbiol.">
        <title>The Global Catalogue of Microorganisms (GCM) 10K type strain sequencing project: providing services to taxonomists for standard genome sequencing and annotation.</title>
        <authorList>
            <consortium name="The Broad Institute Genomics Platform"/>
            <consortium name="The Broad Institute Genome Sequencing Center for Infectious Disease"/>
            <person name="Wu L."/>
            <person name="Ma J."/>
        </authorList>
    </citation>
    <scope>NUCLEOTIDE SEQUENCE [LARGE SCALE GENOMIC DNA]</scope>
    <source>
        <strain evidence="3">CCUG 56607</strain>
    </source>
</reference>